<protein>
    <submittedName>
        <fullName evidence="3">Uncharacterized protein</fullName>
    </submittedName>
</protein>
<proteinExistence type="predicted"/>
<feature type="signal peptide" evidence="2">
    <location>
        <begin position="1"/>
        <end position="22"/>
    </location>
</feature>
<dbReference type="Proteomes" id="UP000648914">
    <property type="component" value="Unassembled WGS sequence"/>
</dbReference>
<dbReference type="EMBL" id="JAEILG010000129">
    <property type="protein sequence ID" value="MBI6568378.1"/>
    <property type="molecule type" value="Genomic_DNA"/>
</dbReference>
<gene>
    <name evidence="3" type="ORF">YA0852_30365</name>
</gene>
<sequence length="107" mass="11525">MKNVYMAATFMLFIGVMNTANAGCVGPTVMGNCASGTEIKGYGSSNDSYQGSSGQSYSYDLSNPADSNRYSIDIDAQKRDQQNSNSINTYYDQSNGQYGGGYEDDDN</sequence>
<evidence type="ECO:0000313" key="3">
    <source>
        <dbReference type="EMBL" id="MBI6568378.1"/>
    </source>
</evidence>
<evidence type="ECO:0000256" key="1">
    <source>
        <dbReference type="SAM" id="MobiDB-lite"/>
    </source>
</evidence>
<feature type="compositionally biased region" description="Low complexity" evidence="1">
    <location>
        <begin position="44"/>
        <end position="63"/>
    </location>
</feature>
<keyword evidence="4" id="KW-1185">Reference proteome</keyword>
<reference evidence="3 4" key="1">
    <citation type="submission" date="2020-12" db="EMBL/GenBank/DDBJ databases">
        <title>Comparative genomic insights into the epidemiology and virulence of plant pathogenic Pseudomonads from Turkey.</title>
        <authorList>
            <person name="Dillon M."/>
            <person name="Ruiz-Bedoya T."/>
            <person name="Bendalovic-Torma C."/>
            <person name="Guttman K.M."/>
            <person name="Kwak H."/>
            <person name="Middleton M.A."/>
            <person name="Wang P.W."/>
            <person name="Horuz S."/>
            <person name="Aysan Y."/>
            <person name="Guttman D.S."/>
        </authorList>
    </citation>
    <scope>NUCLEOTIDE SEQUENCE [LARGE SCALE GENOMIC DNA]</scope>
    <source>
        <strain evidence="3 4">S5_IA_2b</strain>
    </source>
</reference>
<organism evidence="3 4">
    <name type="scientific">Pseudomonas synxantha</name>
    <dbReference type="NCBI Taxonomy" id="47883"/>
    <lineage>
        <taxon>Bacteria</taxon>
        <taxon>Pseudomonadati</taxon>
        <taxon>Pseudomonadota</taxon>
        <taxon>Gammaproteobacteria</taxon>
        <taxon>Pseudomonadales</taxon>
        <taxon>Pseudomonadaceae</taxon>
        <taxon>Pseudomonas</taxon>
    </lineage>
</organism>
<evidence type="ECO:0000313" key="4">
    <source>
        <dbReference type="Proteomes" id="UP000648914"/>
    </source>
</evidence>
<keyword evidence="2" id="KW-0732">Signal</keyword>
<feature type="compositionally biased region" description="Polar residues" evidence="1">
    <location>
        <begin position="82"/>
        <end position="96"/>
    </location>
</feature>
<evidence type="ECO:0000256" key="2">
    <source>
        <dbReference type="SAM" id="SignalP"/>
    </source>
</evidence>
<feature type="region of interest" description="Disordered" evidence="1">
    <location>
        <begin position="44"/>
        <end position="107"/>
    </location>
</feature>
<comment type="caution">
    <text evidence="3">The sequence shown here is derived from an EMBL/GenBank/DDBJ whole genome shotgun (WGS) entry which is preliminary data.</text>
</comment>
<accession>A0ABS0URZ3</accession>
<dbReference type="RefSeq" id="WP_138726237.1">
    <property type="nucleotide sequence ID" value="NZ_JAEIKU010000157.1"/>
</dbReference>
<name>A0ABS0URZ3_9PSED</name>
<feature type="chain" id="PRO_5045211158" evidence="2">
    <location>
        <begin position="23"/>
        <end position="107"/>
    </location>
</feature>